<name>A0AAW2J0U5_SESRA</name>
<dbReference type="Pfam" id="PF00078">
    <property type="entry name" value="RVT_1"/>
    <property type="match status" value="1"/>
</dbReference>
<dbReference type="EMBL" id="JACGWJ010000816">
    <property type="protein sequence ID" value="KAL0288057.1"/>
    <property type="molecule type" value="Genomic_DNA"/>
</dbReference>
<accession>A0AAW2J0U5</accession>
<dbReference type="SUPFAM" id="SSF56672">
    <property type="entry name" value="DNA/RNA polymerases"/>
    <property type="match status" value="1"/>
</dbReference>
<feature type="domain" description="Reverse transcriptase" evidence="1">
    <location>
        <begin position="1"/>
        <end position="241"/>
    </location>
</feature>
<gene>
    <name evidence="2" type="ORF">Sradi_7110200</name>
</gene>
<proteinExistence type="predicted"/>
<dbReference type="Pfam" id="PF13966">
    <property type="entry name" value="zf-RVT"/>
    <property type="match status" value="1"/>
</dbReference>
<evidence type="ECO:0000259" key="1">
    <source>
        <dbReference type="PROSITE" id="PS50878"/>
    </source>
</evidence>
<dbReference type="PANTHER" id="PTHR33116:SF78">
    <property type="entry name" value="OS12G0587133 PROTEIN"/>
    <property type="match status" value="1"/>
</dbReference>
<dbReference type="CDD" id="cd01650">
    <property type="entry name" value="RT_nLTR_like"/>
    <property type="match status" value="1"/>
</dbReference>
<dbReference type="PANTHER" id="PTHR33116">
    <property type="entry name" value="REVERSE TRANSCRIPTASE ZINC-BINDING DOMAIN-CONTAINING PROTEIN-RELATED-RELATED"/>
    <property type="match status" value="1"/>
</dbReference>
<comment type="caution">
    <text evidence="2">The sequence shown here is derived from an EMBL/GenBank/DDBJ whole genome shotgun (WGS) entry which is preliminary data.</text>
</comment>
<dbReference type="PROSITE" id="PS50878">
    <property type="entry name" value="RT_POL"/>
    <property type="match status" value="1"/>
</dbReference>
<protein>
    <submittedName>
        <fullName evidence="2">Ribonuclease H protein</fullName>
    </submittedName>
</protein>
<reference evidence="2" key="1">
    <citation type="submission" date="2020-06" db="EMBL/GenBank/DDBJ databases">
        <authorList>
            <person name="Li T."/>
            <person name="Hu X."/>
            <person name="Zhang T."/>
            <person name="Song X."/>
            <person name="Zhang H."/>
            <person name="Dai N."/>
            <person name="Sheng W."/>
            <person name="Hou X."/>
            <person name="Wei L."/>
        </authorList>
    </citation>
    <scope>NUCLEOTIDE SEQUENCE</scope>
    <source>
        <strain evidence="2">G02</strain>
        <tissue evidence="2">Leaf</tissue>
    </source>
</reference>
<reference evidence="2" key="2">
    <citation type="journal article" date="2024" name="Plant">
        <title>Genomic evolution and insights into agronomic trait innovations of Sesamum species.</title>
        <authorList>
            <person name="Miao H."/>
            <person name="Wang L."/>
            <person name="Qu L."/>
            <person name="Liu H."/>
            <person name="Sun Y."/>
            <person name="Le M."/>
            <person name="Wang Q."/>
            <person name="Wei S."/>
            <person name="Zheng Y."/>
            <person name="Lin W."/>
            <person name="Duan Y."/>
            <person name="Cao H."/>
            <person name="Xiong S."/>
            <person name="Wang X."/>
            <person name="Wei L."/>
            <person name="Li C."/>
            <person name="Ma Q."/>
            <person name="Ju M."/>
            <person name="Zhao R."/>
            <person name="Li G."/>
            <person name="Mu C."/>
            <person name="Tian Q."/>
            <person name="Mei H."/>
            <person name="Zhang T."/>
            <person name="Gao T."/>
            <person name="Zhang H."/>
        </authorList>
    </citation>
    <scope>NUCLEOTIDE SEQUENCE</scope>
    <source>
        <strain evidence="2">G02</strain>
    </source>
</reference>
<dbReference type="AlphaFoldDB" id="A0AAW2J0U5"/>
<dbReference type="InterPro" id="IPR000477">
    <property type="entry name" value="RT_dom"/>
</dbReference>
<sequence length="690" mass="79171">MQVSDFRPIACCNVLYKALTKILLRRLQTVLHLLIDYSQKAFIPGRAIADNVMLAQELLAGYNQNKLPPRCTIKIDIHKADDSVNWDFILESLRIFNFSISFIGWMEQCITTASFSISLNGSIHGFFQGARGIRQGDPMSPYLFVIVMEVWHVLLKFRVQNSALFQYHWKCRELEILNLCFADNVLIFCSGTIESVSVIRDVLSEFAAMSGLQVNPNKSQVILSKSVSHRQPRIELMGFQEGILPIKYLGVPLVASRLSIADCQPLLHKIDCRLAGWEQHNLSLAGRTQLIRLVLSSLHTYWASVFILPKSVINAIEQRMRTFLWKGSSGRGYAKVSWVQVCRPKEEGGLGIRRVLYLNRALMLKHVWRLLQEDTSSIWVAWVMRYRLQHQTLWTYRSTTSSWCWTKLVKLSSSIRPGLEYRVGDGQKFKLWTDIWHPHGPLLHSFPRGSVITELPVDALLSSVIQHNGWNWPSATDFHLQEIIAGLPLIFPNQPDSILWKSNGGKFSTGAVLSLLQPPSSPVQWHRLLGGRFKIPRHDFILWLAILERLSTMDRPWVLQHDLGCVLCAGQHNETHSHIFFACSFSARCVTILKRKVRFLWLGLGWQRDINWACKRWRGKHLLNSASRALLAALTYNIWMERNWRKFVATAASAEFVARKSLDDVRLRILGDTISPSLQRVALYRTWKIS</sequence>
<dbReference type="InterPro" id="IPR043502">
    <property type="entry name" value="DNA/RNA_pol_sf"/>
</dbReference>
<evidence type="ECO:0000313" key="2">
    <source>
        <dbReference type="EMBL" id="KAL0288057.1"/>
    </source>
</evidence>
<organism evidence="2">
    <name type="scientific">Sesamum radiatum</name>
    <name type="common">Black benniseed</name>
    <dbReference type="NCBI Taxonomy" id="300843"/>
    <lineage>
        <taxon>Eukaryota</taxon>
        <taxon>Viridiplantae</taxon>
        <taxon>Streptophyta</taxon>
        <taxon>Embryophyta</taxon>
        <taxon>Tracheophyta</taxon>
        <taxon>Spermatophyta</taxon>
        <taxon>Magnoliopsida</taxon>
        <taxon>eudicotyledons</taxon>
        <taxon>Gunneridae</taxon>
        <taxon>Pentapetalae</taxon>
        <taxon>asterids</taxon>
        <taxon>lamiids</taxon>
        <taxon>Lamiales</taxon>
        <taxon>Pedaliaceae</taxon>
        <taxon>Sesamum</taxon>
    </lineage>
</organism>
<dbReference type="InterPro" id="IPR026960">
    <property type="entry name" value="RVT-Znf"/>
</dbReference>